<dbReference type="PANTHER" id="PTHR43857:SF1">
    <property type="entry name" value="YJGH FAMILY PROTEIN"/>
    <property type="match status" value="1"/>
</dbReference>
<proteinExistence type="predicted"/>
<dbReference type="EMBL" id="LAZR01000293">
    <property type="protein sequence ID" value="KKN76608.1"/>
    <property type="molecule type" value="Genomic_DNA"/>
</dbReference>
<dbReference type="SUPFAM" id="SSF55298">
    <property type="entry name" value="YjgF-like"/>
    <property type="match status" value="2"/>
</dbReference>
<evidence type="ECO:0000313" key="1">
    <source>
        <dbReference type="EMBL" id="KKN76608.1"/>
    </source>
</evidence>
<dbReference type="InterPro" id="IPR035959">
    <property type="entry name" value="RutC-like_sf"/>
</dbReference>
<protein>
    <submittedName>
        <fullName evidence="1">Uncharacterized protein</fullName>
    </submittedName>
</protein>
<gene>
    <name evidence="1" type="ORF">LCGC14_0369000</name>
</gene>
<dbReference type="AlphaFoldDB" id="A0A0F9WEC1"/>
<accession>A0A0F9WEC1</accession>
<reference evidence="1" key="1">
    <citation type="journal article" date="2015" name="Nature">
        <title>Complex archaea that bridge the gap between prokaryotes and eukaryotes.</title>
        <authorList>
            <person name="Spang A."/>
            <person name="Saw J.H."/>
            <person name="Jorgensen S.L."/>
            <person name="Zaremba-Niedzwiedzka K."/>
            <person name="Martijn J."/>
            <person name="Lind A.E."/>
            <person name="van Eijk R."/>
            <person name="Schleper C."/>
            <person name="Guy L."/>
            <person name="Ettema T.J."/>
        </authorList>
    </citation>
    <scope>NUCLEOTIDE SEQUENCE</scope>
</reference>
<name>A0A0F9WEC1_9ZZZZ</name>
<dbReference type="InterPro" id="IPR006175">
    <property type="entry name" value="YjgF/YER057c/UK114"/>
</dbReference>
<organism evidence="1">
    <name type="scientific">marine sediment metagenome</name>
    <dbReference type="NCBI Taxonomy" id="412755"/>
    <lineage>
        <taxon>unclassified sequences</taxon>
        <taxon>metagenomes</taxon>
        <taxon>ecological metagenomes</taxon>
    </lineage>
</organism>
<sequence length="369" mass="38623">MPIDICSLDSADVAEVYLTAAPTPGGADQQAPEVFGAIASALRDIGATMINERVFFAPNCAKVVAAARADAYGDLDDGVRPSLLHIAGNANGPLGGVQIHAVVGDVSIDGLEVDGNRCGRLVRCGDRGLLTVSGLTAPQAGSAVDQARAMLAAAENFAHQAGVDMFAVPRTWIWLADLLAWYDDFNAVRNDFFRQRGLLSDSAGHQLPASTGISIGPADGGHCAMDMVAVAGDNKIVERYLAGGDQNSAFDYGSAFSRAVRAETLAGSTVYVSGTAAINAEGASEHIDDAAAQIADTIGHARAVLADADCGDDDVVQSMIYCKTPEVEQEFHRQFGDLCWPQIIAVCDICRHDLLFEVEVTACPGAKKL</sequence>
<dbReference type="PANTHER" id="PTHR43857">
    <property type="entry name" value="BLR7761 PROTEIN"/>
    <property type="match status" value="1"/>
</dbReference>
<dbReference type="Gene3D" id="3.30.1330.40">
    <property type="entry name" value="RutC-like"/>
    <property type="match status" value="2"/>
</dbReference>
<dbReference type="Pfam" id="PF01042">
    <property type="entry name" value="Ribonuc_L-PSP"/>
    <property type="match status" value="1"/>
</dbReference>
<comment type="caution">
    <text evidence="1">The sequence shown here is derived from an EMBL/GenBank/DDBJ whole genome shotgun (WGS) entry which is preliminary data.</text>
</comment>